<gene>
    <name evidence="2" type="ORF">SADUNF_Sadunf11G0095000</name>
</gene>
<dbReference type="OrthoDB" id="1917265at2759"/>
<reference evidence="2 3" key="1">
    <citation type="submission" date="2020-10" db="EMBL/GenBank/DDBJ databases">
        <title>Plant Genome Project.</title>
        <authorList>
            <person name="Zhang R.-G."/>
        </authorList>
    </citation>
    <scope>NUCLEOTIDE SEQUENCE [LARGE SCALE GENOMIC DNA]</scope>
    <source>
        <strain evidence="2">FAFU-HL-1</strain>
        <tissue evidence="2">Leaf</tissue>
    </source>
</reference>
<dbReference type="PANTHER" id="PTHR35318:SF2">
    <property type="entry name" value="OS08G0138900 PROTEIN"/>
    <property type="match status" value="1"/>
</dbReference>
<evidence type="ECO:0000313" key="3">
    <source>
        <dbReference type="Proteomes" id="UP000657918"/>
    </source>
</evidence>
<feature type="compositionally biased region" description="Basic and acidic residues" evidence="1">
    <location>
        <begin position="32"/>
        <end position="45"/>
    </location>
</feature>
<keyword evidence="3" id="KW-1185">Reference proteome</keyword>
<evidence type="ECO:0000313" key="2">
    <source>
        <dbReference type="EMBL" id="KAF9672925.1"/>
    </source>
</evidence>
<feature type="region of interest" description="Disordered" evidence="1">
    <location>
        <begin position="16"/>
        <end position="67"/>
    </location>
</feature>
<protein>
    <submittedName>
        <fullName evidence="2">Uncharacterized protein</fullName>
    </submittedName>
</protein>
<evidence type="ECO:0000256" key="1">
    <source>
        <dbReference type="SAM" id="MobiDB-lite"/>
    </source>
</evidence>
<sequence>MKFLLEFVSCCGVSNDGGRVGGQEVPESVARQSEEETREVMTMRNDHRRKKRGRGSSTDGNTDSRVEWKPSLGAISENNAVVGGERKVERVLNRKGSVAAAGGNGGGRVRDIASLSGYVDNYSGQRMYKTGTDDHNVYLPYMNMYKTEPFLVLISSLVSVIRKSNRRNEIWTVIPAFSPTPFMM</sequence>
<comment type="caution">
    <text evidence="2">The sequence shown here is derived from an EMBL/GenBank/DDBJ whole genome shotgun (WGS) entry which is preliminary data.</text>
</comment>
<proteinExistence type="predicted"/>
<name>A0A835JTY0_9ROSI</name>
<accession>A0A835JTY0</accession>
<dbReference type="AlphaFoldDB" id="A0A835JTY0"/>
<organism evidence="2 3">
    <name type="scientific">Salix dunnii</name>
    <dbReference type="NCBI Taxonomy" id="1413687"/>
    <lineage>
        <taxon>Eukaryota</taxon>
        <taxon>Viridiplantae</taxon>
        <taxon>Streptophyta</taxon>
        <taxon>Embryophyta</taxon>
        <taxon>Tracheophyta</taxon>
        <taxon>Spermatophyta</taxon>
        <taxon>Magnoliopsida</taxon>
        <taxon>eudicotyledons</taxon>
        <taxon>Gunneridae</taxon>
        <taxon>Pentapetalae</taxon>
        <taxon>rosids</taxon>
        <taxon>fabids</taxon>
        <taxon>Malpighiales</taxon>
        <taxon>Salicaceae</taxon>
        <taxon>Saliceae</taxon>
        <taxon>Salix</taxon>
    </lineage>
</organism>
<dbReference type="EMBL" id="JADGMS010000011">
    <property type="protein sequence ID" value="KAF9672925.1"/>
    <property type="molecule type" value="Genomic_DNA"/>
</dbReference>
<dbReference type="PANTHER" id="PTHR35318">
    <property type="entry name" value="BNAA10G08410D PROTEIN"/>
    <property type="match status" value="1"/>
</dbReference>
<dbReference type="Proteomes" id="UP000657918">
    <property type="component" value="Chromosome 11"/>
</dbReference>